<evidence type="ECO:0000256" key="9">
    <source>
        <dbReference type="ARBA" id="ARBA00022989"/>
    </source>
</evidence>
<feature type="transmembrane region" description="Helical" evidence="13">
    <location>
        <begin position="285"/>
        <end position="307"/>
    </location>
</feature>
<keyword evidence="9 13" id="KW-1133">Transmembrane helix</keyword>
<dbReference type="InterPro" id="IPR003838">
    <property type="entry name" value="ABC3_permease_C"/>
</dbReference>
<dbReference type="PANTHER" id="PTHR47755:SF1">
    <property type="entry name" value="CELL DIVISION PROTEIN FTSX"/>
    <property type="match status" value="1"/>
</dbReference>
<feature type="transmembrane region" description="Helical" evidence="13">
    <location>
        <begin position="242"/>
        <end position="264"/>
    </location>
</feature>
<dbReference type="GO" id="GO:0051301">
    <property type="term" value="P:cell division"/>
    <property type="evidence" value="ECO:0007669"/>
    <property type="project" value="UniProtKB-KW"/>
</dbReference>
<evidence type="ECO:0000256" key="8">
    <source>
        <dbReference type="ARBA" id="ARBA00022692"/>
    </source>
</evidence>
<proteinExistence type="inferred from homology"/>
<keyword evidence="17" id="KW-1185">Reference proteome</keyword>
<keyword evidence="6 12" id="KW-0997">Cell inner membrane</keyword>
<evidence type="ECO:0000256" key="6">
    <source>
        <dbReference type="ARBA" id="ARBA00022519"/>
    </source>
</evidence>
<dbReference type="OrthoDB" id="9813411at2"/>
<reference evidence="16 17" key="1">
    <citation type="journal article" date="2011" name="Front. Microbiol.">
        <title>Genomic signatures of strain selection and enhancement in Bacillus atrophaeus var. globigii, a historical biowarfare simulant.</title>
        <authorList>
            <person name="Gibbons H.S."/>
            <person name="Broomall S.M."/>
            <person name="McNew L.A."/>
            <person name="Daligault H."/>
            <person name="Chapman C."/>
            <person name="Bruce D."/>
            <person name="Karavis M."/>
            <person name="Krepps M."/>
            <person name="McGregor P.A."/>
            <person name="Hong C."/>
            <person name="Park K.H."/>
            <person name="Akmal A."/>
            <person name="Feldman A."/>
            <person name="Lin J.S."/>
            <person name="Chang W.E."/>
            <person name="Higgs B.W."/>
            <person name="Demirev P."/>
            <person name="Lindquist J."/>
            <person name="Liem A."/>
            <person name="Fochler E."/>
            <person name="Read T.D."/>
            <person name="Tapia R."/>
            <person name="Johnson S."/>
            <person name="Bishop-Lilly K.A."/>
            <person name="Detter C."/>
            <person name="Han C."/>
            <person name="Sozhamannan S."/>
            <person name="Rosenzweig C.N."/>
            <person name="Skowronski E.W."/>
        </authorList>
    </citation>
    <scope>NUCLEOTIDE SEQUENCE [LARGE SCALE GENOMIC DNA]</scope>
    <source>
        <strain evidence="16 17">AIT1</strain>
    </source>
</reference>
<gene>
    <name evidence="16" type="ORF">CWE15_04570</name>
</gene>
<name>A0A432X790_9GAMM</name>
<feature type="transmembrane region" description="Helical" evidence="13">
    <location>
        <begin position="189"/>
        <end position="213"/>
    </location>
</feature>
<evidence type="ECO:0000256" key="2">
    <source>
        <dbReference type="ARBA" id="ARBA00007379"/>
    </source>
</evidence>
<accession>A0A432X790</accession>
<protein>
    <recommendedName>
        <fullName evidence="4 12">Cell division protein FtsX</fullName>
    </recommendedName>
</protein>
<dbReference type="RefSeq" id="WP_126756902.1">
    <property type="nucleotide sequence ID" value="NZ_PIPQ01000002.1"/>
</dbReference>
<comment type="similarity">
    <text evidence="2 12">Belongs to the ABC-4 integral membrane protein family. FtsX subfamily.</text>
</comment>
<dbReference type="Gene3D" id="3.30.70.3040">
    <property type="match status" value="1"/>
</dbReference>
<evidence type="ECO:0000259" key="15">
    <source>
        <dbReference type="Pfam" id="PF18075"/>
    </source>
</evidence>
<evidence type="ECO:0000259" key="14">
    <source>
        <dbReference type="Pfam" id="PF02687"/>
    </source>
</evidence>
<evidence type="ECO:0000256" key="7">
    <source>
        <dbReference type="ARBA" id="ARBA00022618"/>
    </source>
</evidence>
<evidence type="ECO:0000313" key="17">
    <source>
        <dbReference type="Proteomes" id="UP000286976"/>
    </source>
</evidence>
<feature type="domain" description="FtsX extracellular" evidence="15">
    <location>
        <begin position="75"/>
        <end position="166"/>
    </location>
</feature>
<dbReference type="AlphaFoldDB" id="A0A432X790"/>
<keyword evidence="10 12" id="KW-0472">Membrane</keyword>
<dbReference type="InterPro" id="IPR040690">
    <property type="entry name" value="FtsX_ECD"/>
</dbReference>
<sequence length="316" mass="35215">MSSRPHKMPIWRRFVMFWVHNLQQAVGSLGELSRAPWASLMTIAVLGLSLTLPSTLYVVVKNSQAATMGLNDAAEISLFLHKDLQRAEVETFAKRVELRNDVEKVEIIFRDAGLRDFRATSGFGSALDYLERNPLPDVLVVTPLAEHKSADRARALLAQLQQEREVSSASLDVQWLERLQALVRLVEDVLGALAVLLCAAVVLIVGNTIRLMILNRRDEIVIMKLVGATDGYIQRPFLYTGFWYGFIGGVVAWIATALLVFWIGRAVSGVTELYDSSFRLLGLNFNELMVLWLIAIILGLSGSYIAVRRHVAAIEP</sequence>
<evidence type="ECO:0000256" key="11">
    <source>
        <dbReference type="ARBA" id="ARBA00023306"/>
    </source>
</evidence>
<evidence type="ECO:0000256" key="3">
    <source>
        <dbReference type="ARBA" id="ARBA00011160"/>
    </source>
</evidence>
<dbReference type="GO" id="GO:0032153">
    <property type="term" value="C:cell division site"/>
    <property type="evidence" value="ECO:0007669"/>
    <property type="project" value="TreeGrafter"/>
</dbReference>
<dbReference type="PIRSF" id="PIRSF003097">
    <property type="entry name" value="FtsX"/>
    <property type="match status" value="1"/>
</dbReference>
<evidence type="ECO:0000256" key="10">
    <source>
        <dbReference type="ARBA" id="ARBA00023136"/>
    </source>
</evidence>
<evidence type="ECO:0000256" key="13">
    <source>
        <dbReference type="SAM" id="Phobius"/>
    </source>
</evidence>
<evidence type="ECO:0000256" key="12">
    <source>
        <dbReference type="PIRNR" id="PIRNR003097"/>
    </source>
</evidence>
<evidence type="ECO:0000256" key="4">
    <source>
        <dbReference type="ARBA" id="ARBA00021907"/>
    </source>
</evidence>
<dbReference type="PANTHER" id="PTHR47755">
    <property type="entry name" value="CELL DIVISION PROTEIN FTSX"/>
    <property type="match status" value="1"/>
</dbReference>
<evidence type="ECO:0000313" key="16">
    <source>
        <dbReference type="EMBL" id="RUO42692.1"/>
    </source>
</evidence>
<keyword evidence="8 13" id="KW-0812">Transmembrane</keyword>
<comment type="caution">
    <text evidence="16">The sequence shown here is derived from an EMBL/GenBank/DDBJ whole genome shotgun (WGS) entry which is preliminary data.</text>
</comment>
<comment type="subcellular location">
    <subcellularLocation>
        <location evidence="1">Cell inner membrane</location>
        <topology evidence="1">Multi-pass membrane protein</topology>
    </subcellularLocation>
</comment>
<comment type="function">
    <text evidence="12">Part of the ABC transporter FtsEX involved in cellular division.</text>
</comment>
<dbReference type="EMBL" id="PIPQ01000002">
    <property type="protein sequence ID" value="RUO42692.1"/>
    <property type="molecule type" value="Genomic_DNA"/>
</dbReference>
<dbReference type="InterPro" id="IPR047590">
    <property type="entry name" value="FtsX_proteobact-type"/>
</dbReference>
<dbReference type="GO" id="GO:0005886">
    <property type="term" value="C:plasma membrane"/>
    <property type="evidence" value="ECO:0007669"/>
    <property type="project" value="UniProtKB-SubCell"/>
</dbReference>
<organism evidence="16 17">
    <name type="scientific">Aliidiomarina taiwanensis</name>
    <dbReference type="NCBI Taxonomy" id="946228"/>
    <lineage>
        <taxon>Bacteria</taxon>
        <taxon>Pseudomonadati</taxon>
        <taxon>Pseudomonadota</taxon>
        <taxon>Gammaproteobacteria</taxon>
        <taxon>Alteromonadales</taxon>
        <taxon>Idiomarinaceae</taxon>
        <taxon>Aliidiomarina</taxon>
    </lineage>
</organism>
<dbReference type="Pfam" id="PF02687">
    <property type="entry name" value="FtsX"/>
    <property type="match status" value="1"/>
</dbReference>
<evidence type="ECO:0000256" key="1">
    <source>
        <dbReference type="ARBA" id="ARBA00004429"/>
    </source>
</evidence>
<keyword evidence="7 12" id="KW-0132">Cell division</keyword>
<evidence type="ECO:0000256" key="5">
    <source>
        <dbReference type="ARBA" id="ARBA00022475"/>
    </source>
</evidence>
<comment type="subunit">
    <text evidence="3">Forms a membrane-associated complex with FtsE.</text>
</comment>
<dbReference type="NCBIfam" id="TIGR00439">
    <property type="entry name" value="FtsX_Gneg"/>
    <property type="match status" value="1"/>
</dbReference>
<dbReference type="InterPro" id="IPR004513">
    <property type="entry name" value="FtsX"/>
</dbReference>
<keyword evidence="11 12" id="KW-0131">Cell cycle</keyword>
<feature type="domain" description="ABC3 transporter permease C-terminal" evidence="14">
    <location>
        <begin position="193"/>
        <end position="307"/>
    </location>
</feature>
<keyword evidence="5 12" id="KW-1003">Cell membrane</keyword>
<dbReference type="Proteomes" id="UP000286976">
    <property type="component" value="Unassembled WGS sequence"/>
</dbReference>
<dbReference type="Pfam" id="PF18075">
    <property type="entry name" value="FtsX_ECD"/>
    <property type="match status" value="1"/>
</dbReference>